<evidence type="ECO:0000313" key="2">
    <source>
        <dbReference type="Proteomes" id="UP000198640"/>
    </source>
</evidence>
<dbReference type="NCBIfam" id="TIGR03016">
    <property type="entry name" value="pepcterm_hypo_1"/>
    <property type="match status" value="1"/>
</dbReference>
<name>A0A1H3I4R5_9PROT</name>
<dbReference type="RefSeq" id="WP_090413799.1">
    <property type="nucleotide sequence ID" value="NZ_FNOY01000024.1"/>
</dbReference>
<protein>
    <submittedName>
        <fullName evidence="1">Uncharacterized protein, PEP-CTERM system associated</fullName>
    </submittedName>
</protein>
<organism evidence="1 2">
    <name type="scientific">Nitrosomonas halophila</name>
    <dbReference type="NCBI Taxonomy" id="44576"/>
    <lineage>
        <taxon>Bacteria</taxon>
        <taxon>Pseudomonadati</taxon>
        <taxon>Pseudomonadota</taxon>
        <taxon>Betaproteobacteria</taxon>
        <taxon>Nitrosomonadales</taxon>
        <taxon>Nitrosomonadaceae</taxon>
        <taxon>Nitrosomonas</taxon>
    </lineage>
</organism>
<accession>A0A1H3I4R5</accession>
<dbReference type="OrthoDB" id="8522878at2"/>
<reference evidence="1 2" key="1">
    <citation type="submission" date="2016-10" db="EMBL/GenBank/DDBJ databases">
        <authorList>
            <person name="de Groot N.N."/>
        </authorList>
    </citation>
    <scope>NUCLEOTIDE SEQUENCE [LARGE SCALE GENOMIC DNA]</scope>
    <source>
        <strain evidence="1 2">Nm1</strain>
    </source>
</reference>
<dbReference type="Proteomes" id="UP000198640">
    <property type="component" value="Unassembled WGS sequence"/>
</dbReference>
<dbReference type="InterPro" id="IPR017467">
    <property type="entry name" value="CHP03016_PEP-CTERM"/>
</dbReference>
<keyword evidence="2" id="KW-1185">Reference proteome</keyword>
<sequence length="520" mass="57991">MKAFSYFKYSFHRIYFWLVCLAGSGYWGLQANAAEWNIQPRLTLSGTYTDNIGLGGIGAGFGGVVGDGGGDFVSEINPGLGIRGEGRRFNTNINYTLNNLIFAKSERVLMRHWLNANGTAEIIKERFFVDGRAAISQQNAFLFGPPAFDNTNLTGNLRDIRTWSISPYARHRFKNLASGELRYVRSAVSSSAQQFFSNTIDSVNLSMNSGSAFRTLGWGINYNHTKIDRERSGLSMGTLELERSAGTLRYVITPQFSLIGTGGYERNSFISIRGKSSSHFWTAGFSWVPTTRTNVNASAGQRFFGNTYAASIDHRTRRTVWNLSYLEDITTFGQQSMLGGSIIDPGALGQFLPGLQDGGQLLDQGLPLSFSDPNNFLTNRLFLLKRLQASLVLQGKKNSLVFRAYNFSRKAFTPDEEDESLIGIGNAFLTRNTTQTGGNVLLNHRLTALTSANFNFGYTRIRFGMTDQDDDLYIFMLSLNKRITPHINGLLRYRHHRRSSNRSNADFSANAITASVRMNF</sequence>
<proteinExistence type="predicted"/>
<dbReference type="AlphaFoldDB" id="A0A1H3I4R5"/>
<dbReference type="EMBL" id="FNOY01000024">
    <property type="protein sequence ID" value="SDY22670.1"/>
    <property type="molecule type" value="Genomic_DNA"/>
</dbReference>
<gene>
    <name evidence="1" type="ORF">SAMN05421881_102413</name>
</gene>
<evidence type="ECO:0000313" key="1">
    <source>
        <dbReference type="EMBL" id="SDY22670.1"/>
    </source>
</evidence>
<dbReference type="STRING" id="44576.SAMN05421881_102413"/>